<accession>A0A8S5RM52</accession>
<evidence type="ECO:0000256" key="1">
    <source>
        <dbReference type="SAM" id="MobiDB-lite"/>
    </source>
</evidence>
<name>A0A8S5RM52_9VIRU</name>
<dbReference type="EMBL" id="BK059118">
    <property type="protein sequence ID" value="DAE32194.1"/>
    <property type="molecule type" value="Genomic_DNA"/>
</dbReference>
<organism evidence="2">
    <name type="scientific">virus sp. ctLpa4</name>
    <dbReference type="NCBI Taxonomy" id="2825814"/>
    <lineage>
        <taxon>Viruses</taxon>
    </lineage>
</organism>
<proteinExistence type="predicted"/>
<reference evidence="2" key="1">
    <citation type="journal article" date="2021" name="Proc. Natl. Acad. Sci. U.S.A.">
        <title>A Catalog of Tens of Thousands of Viruses from Human Metagenomes Reveals Hidden Associations with Chronic Diseases.</title>
        <authorList>
            <person name="Tisza M.J."/>
            <person name="Buck C.B."/>
        </authorList>
    </citation>
    <scope>NUCLEOTIDE SEQUENCE</scope>
    <source>
        <strain evidence="2">CtLpa4</strain>
    </source>
</reference>
<protein>
    <submittedName>
        <fullName evidence="2">Uncharacterized protein</fullName>
    </submittedName>
</protein>
<evidence type="ECO:0000313" key="2">
    <source>
        <dbReference type="EMBL" id="DAE32194.1"/>
    </source>
</evidence>
<feature type="region of interest" description="Disordered" evidence="1">
    <location>
        <begin position="16"/>
        <end position="38"/>
    </location>
</feature>
<sequence length="38" mass="3892">MFFLCEGKAVGKLQGAVPGGRPASSLHSFPPSRLGSCT</sequence>